<keyword evidence="2" id="KW-1185">Reference proteome</keyword>
<sequence length="353" mass="39169">MDRGTIQAMGIAWDPENKQLRDSDGRLFGRMSTVADLEVDRAFVEDVTLAEWHNLIQTTKLPNDNHLYLTIEGDGPEALLISKAMDGCLEIIMSAEAPEWKDKEGVEELLRTVFEVNRDKIGEVKYNDLYWDFHVCSQADHRTTREMFSLQEVCSHLLKLPERPRPVGSVKVDAVRQILLTGTPNALLGLHESTWLEVKSRGYDVESFAGKVELAQDVARFANGREAGLLVLGFRTTKRDGADTLTKVTPLQFPANAVGRYRNVLDSHIYPPIEGLAIDQVPVQGGYLMLIGIPLQSESSRPFLVHGAIVAGRNEGSFISIIERRGEGARSMSPAELHALLAAGRSVLRGRTI</sequence>
<dbReference type="InterPro" id="IPR038461">
    <property type="entry name" value="Schlafen_AlbA_2_dom_sf"/>
</dbReference>
<dbReference type="Gene3D" id="3.30.950.30">
    <property type="entry name" value="Schlafen, AAA domain"/>
    <property type="match status" value="1"/>
</dbReference>
<protein>
    <recommendedName>
        <fullName evidence="3">ATP-binding protein</fullName>
    </recommendedName>
</protein>
<dbReference type="EMBL" id="CP108084">
    <property type="protein sequence ID" value="WUP52314.1"/>
    <property type="molecule type" value="Genomic_DNA"/>
</dbReference>
<reference evidence="1" key="1">
    <citation type="submission" date="2022-10" db="EMBL/GenBank/DDBJ databases">
        <title>The complete genomes of actinobacterial strains from the NBC collection.</title>
        <authorList>
            <person name="Joergensen T.S."/>
            <person name="Alvarez Arevalo M."/>
            <person name="Sterndorff E.B."/>
            <person name="Faurdal D."/>
            <person name="Vuksanovic O."/>
            <person name="Mourched A.-S."/>
            <person name="Charusanti P."/>
            <person name="Shaw S."/>
            <person name="Blin K."/>
            <person name="Weber T."/>
        </authorList>
    </citation>
    <scope>NUCLEOTIDE SEQUENCE</scope>
    <source>
        <strain evidence="1">NBC_00256</strain>
    </source>
</reference>
<organism evidence="1 2">
    <name type="scientific">Micromonospora globbae</name>
    <dbReference type="NCBI Taxonomy" id="1894969"/>
    <lineage>
        <taxon>Bacteria</taxon>
        <taxon>Bacillati</taxon>
        <taxon>Actinomycetota</taxon>
        <taxon>Actinomycetes</taxon>
        <taxon>Micromonosporales</taxon>
        <taxon>Micromonosporaceae</taxon>
        <taxon>Micromonospora</taxon>
    </lineage>
</organism>
<dbReference type="RefSeq" id="WP_328853374.1">
    <property type="nucleotide sequence ID" value="NZ_CP108084.1"/>
</dbReference>
<name>A0ABZ1SDE2_9ACTN</name>
<dbReference type="Proteomes" id="UP001432190">
    <property type="component" value="Chromosome"/>
</dbReference>
<proteinExistence type="predicted"/>
<accession>A0ABZ1SDE2</accession>
<evidence type="ECO:0000313" key="2">
    <source>
        <dbReference type="Proteomes" id="UP001432190"/>
    </source>
</evidence>
<gene>
    <name evidence="1" type="ORF">OG994_12685</name>
</gene>
<evidence type="ECO:0000313" key="1">
    <source>
        <dbReference type="EMBL" id="WUP52314.1"/>
    </source>
</evidence>
<evidence type="ECO:0008006" key="3">
    <source>
        <dbReference type="Google" id="ProtNLM"/>
    </source>
</evidence>